<dbReference type="RefSeq" id="WP_089379933.1">
    <property type="nucleotide sequence ID" value="NZ_FZNT01000001.1"/>
</dbReference>
<dbReference type="AlphaFoldDB" id="A0A238VFY5"/>
<organism evidence="1 2">
    <name type="scientific">Lutibacter agarilyticus</name>
    <dbReference type="NCBI Taxonomy" id="1109740"/>
    <lineage>
        <taxon>Bacteria</taxon>
        <taxon>Pseudomonadati</taxon>
        <taxon>Bacteroidota</taxon>
        <taxon>Flavobacteriia</taxon>
        <taxon>Flavobacteriales</taxon>
        <taxon>Flavobacteriaceae</taxon>
        <taxon>Lutibacter</taxon>
    </lineage>
</organism>
<sequence>MIDFTIKPGTKVFCMVKSPVPILNYIEFTQGELVYCVDNGKEIYIKGDIAVTTITEDEVKVNVQKYVRWVDMEILVLTDEVGDIQWNYRNLEEYIVDTKNLNFKCNPVREGTKPTKKQFK</sequence>
<name>A0A238VFY5_9FLAO</name>
<evidence type="ECO:0000313" key="2">
    <source>
        <dbReference type="Proteomes" id="UP000198384"/>
    </source>
</evidence>
<gene>
    <name evidence="1" type="ORF">SAMN06265371_101271</name>
</gene>
<protein>
    <submittedName>
        <fullName evidence="1">Uncharacterized protein</fullName>
    </submittedName>
</protein>
<reference evidence="1 2" key="1">
    <citation type="submission" date="2017-06" db="EMBL/GenBank/DDBJ databases">
        <authorList>
            <person name="Kim H.J."/>
            <person name="Triplett B.A."/>
        </authorList>
    </citation>
    <scope>NUCLEOTIDE SEQUENCE [LARGE SCALE GENOMIC DNA]</scope>
    <source>
        <strain evidence="1 2">DSM 29150</strain>
    </source>
</reference>
<accession>A0A238VFY5</accession>
<dbReference type="EMBL" id="FZNT01000001">
    <property type="protein sequence ID" value="SNR32429.1"/>
    <property type="molecule type" value="Genomic_DNA"/>
</dbReference>
<evidence type="ECO:0000313" key="1">
    <source>
        <dbReference type="EMBL" id="SNR32429.1"/>
    </source>
</evidence>
<dbReference type="Proteomes" id="UP000198384">
    <property type="component" value="Unassembled WGS sequence"/>
</dbReference>
<keyword evidence="2" id="KW-1185">Reference proteome</keyword>
<proteinExistence type="predicted"/>